<dbReference type="PANTHER" id="PTHR43479">
    <property type="entry name" value="ACREF/ENVCD OPERON REPRESSOR-RELATED"/>
    <property type="match status" value="1"/>
</dbReference>
<dbReference type="InterPro" id="IPR039532">
    <property type="entry name" value="TetR_C_Firmicutes"/>
</dbReference>
<protein>
    <submittedName>
        <fullName evidence="4">TetR/AcrR family transcriptional regulator C-terminal domain-containing protein</fullName>
    </submittedName>
</protein>
<dbReference type="EMBL" id="JARSFG010000023">
    <property type="protein sequence ID" value="MEC1180204.1"/>
    <property type="molecule type" value="Genomic_DNA"/>
</dbReference>
<reference evidence="4 5" key="1">
    <citation type="submission" date="2023-03" db="EMBL/GenBank/DDBJ databases">
        <title>Bacillus Genome Sequencing.</title>
        <authorList>
            <person name="Dunlap C."/>
        </authorList>
    </citation>
    <scope>NUCLEOTIDE SEQUENCE [LARGE SCALE GENOMIC DNA]</scope>
    <source>
        <strain evidence="4 5">B-59205</strain>
    </source>
</reference>
<dbReference type="RefSeq" id="WP_326124770.1">
    <property type="nucleotide sequence ID" value="NZ_JARSFG010000023.1"/>
</dbReference>
<dbReference type="PANTHER" id="PTHR43479:SF7">
    <property type="entry name" value="TETR-FAMILY TRANSCRIPTIONAL REGULATOR"/>
    <property type="match status" value="1"/>
</dbReference>
<evidence type="ECO:0000259" key="3">
    <source>
        <dbReference type="PROSITE" id="PS50977"/>
    </source>
</evidence>
<proteinExistence type="predicted"/>
<dbReference type="SUPFAM" id="SSF46689">
    <property type="entry name" value="Homeodomain-like"/>
    <property type="match status" value="1"/>
</dbReference>
<sequence length="197" mass="22787">MSVHKRMNFETKQAIKNALISQIEEVGFERVTVKGLALVANINRGTFYLHYTDKFAVMEDIQQELLHSLRERVKNIRLVDATHAIQAGQLYQPFVEVIQYIKEQATFFRVLLGEQGNPAFSMGVRNLFSEQILRNLIVIQADKLDMEFCKYLCAFISSAVLGVIQEWLVNGDEHLSVEKLAMIHFRLLKFLGEMWSY</sequence>
<keyword evidence="5" id="KW-1185">Reference proteome</keyword>
<dbReference type="InterPro" id="IPR050624">
    <property type="entry name" value="HTH-type_Tx_Regulator"/>
</dbReference>
<evidence type="ECO:0000313" key="5">
    <source>
        <dbReference type="Proteomes" id="UP001344888"/>
    </source>
</evidence>
<evidence type="ECO:0000313" key="4">
    <source>
        <dbReference type="EMBL" id="MEC1180204.1"/>
    </source>
</evidence>
<evidence type="ECO:0000256" key="1">
    <source>
        <dbReference type="ARBA" id="ARBA00023125"/>
    </source>
</evidence>
<dbReference type="PROSITE" id="PS50977">
    <property type="entry name" value="HTH_TETR_2"/>
    <property type="match status" value="1"/>
</dbReference>
<dbReference type="Pfam" id="PF00440">
    <property type="entry name" value="TetR_N"/>
    <property type="match status" value="1"/>
</dbReference>
<evidence type="ECO:0000256" key="2">
    <source>
        <dbReference type="PROSITE-ProRule" id="PRU00335"/>
    </source>
</evidence>
<dbReference type="Proteomes" id="UP001344888">
    <property type="component" value="Unassembled WGS sequence"/>
</dbReference>
<dbReference type="Pfam" id="PF14278">
    <property type="entry name" value="TetR_C_8"/>
    <property type="match status" value="1"/>
</dbReference>
<dbReference type="Gene3D" id="1.10.357.10">
    <property type="entry name" value="Tetracycline Repressor, domain 2"/>
    <property type="match status" value="1"/>
</dbReference>
<feature type="DNA-binding region" description="H-T-H motif" evidence="2">
    <location>
        <begin position="32"/>
        <end position="51"/>
    </location>
</feature>
<name>A0AAW9NX51_9BACL</name>
<organism evidence="4 5">
    <name type="scientific">Metasolibacillus meyeri</name>
    <dbReference type="NCBI Taxonomy" id="1071052"/>
    <lineage>
        <taxon>Bacteria</taxon>
        <taxon>Bacillati</taxon>
        <taxon>Bacillota</taxon>
        <taxon>Bacilli</taxon>
        <taxon>Bacillales</taxon>
        <taxon>Caryophanaceae</taxon>
        <taxon>Metasolibacillus</taxon>
    </lineage>
</organism>
<feature type="domain" description="HTH tetR-type" evidence="3">
    <location>
        <begin position="9"/>
        <end position="69"/>
    </location>
</feature>
<accession>A0AAW9NX51</accession>
<dbReference type="GO" id="GO:0003677">
    <property type="term" value="F:DNA binding"/>
    <property type="evidence" value="ECO:0007669"/>
    <property type="project" value="UniProtKB-UniRule"/>
</dbReference>
<gene>
    <name evidence="4" type="ORF">P9B03_17005</name>
</gene>
<dbReference type="AlphaFoldDB" id="A0AAW9NX51"/>
<dbReference type="InterPro" id="IPR009057">
    <property type="entry name" value="Homeodomain-like_sf"/>
</dbReference>
<comment type="caution">
    <text evidence="4">The sequence shown here is derived from an EMBL/GenBank/DDBJ whole genome shotgun (WGS) entry which is preliminary data.</text>
</comment>
<keyword evidence="1 2" id="KW-0238">DNA-binding</keyword>
<dbReference type="InterPro" id="IPR001647">
    <property type="entry name" value="HTH_TetR"/>
</dbReference>